<name>A0A449B1H5_9BACT</name>
<keyword evidence="8 10" id="KW-1133">Transmembrane helix</keyword>
<dbReference type="SUPFAM" id="SSF90123">
    <property type="entry name" value="ABC transporter transmembrane region"/>
    <property type="match status" value="1"/>
</dbReference>
<dbReference type="KEGG" id="mcit:NCTC10181_00250"/>
<evidence type="ECO:0000256" key="4">
    <source>
        <dbReference type="ARBA" id="ARBA00022475"/>
    </source>
</evidence>
<reference evidence="13 14" key="1">
    <citation type="submission" date="2019-01" db="EMBL/GenBank/DDBJ databases">
        <authorList>
            <consortium name="Pathogen Informatics"/>
        </authorList>
    </citation>
    <scope>NUCLEOTIDE SEQUENCE [LARGE SCALE GENOMIC DNA]</scope>
    <source>
        <strain evidence="13 14">NCTC10181</strain>
    </source>
</reference>
<evidence type="ECO:0000256" key="9">
    <source>
        <dbReference type="ARBA" id="ARBA00023136"/>
    </source>
</evidence>
<keyword evidence="7 13" id="KW-0067">ATP-binding</keyword>
<evidence type="ECO:0000313" key="14">
    <source>
        <dbReference type="Proteomes" id="UP000290985"/>
    </source>
</evidence>
<comment type="subcellular location">
    <subcellularLocation>
        <location evidence="1">Cell membrane</location>
        <topology evidence="1">Multi-pass membrane protein</topology>
    </subcellularLocation>
</comment>
<dbReference type="GO" id="GO:0005886">
    <property type="term" value="C:plasma membrane"/>
    <property type="evidence" value="ECO:0007669"/>
    <property type="project" value="UniProtKB-SubCell"/>
</dbReference>
<dbReference type="GO" id="GO:0015421">
    <property type="term" value="F:ABC-type oligopeptide transporter activity"/>
    <property type="evidence" value="ECO:0007669"/>
    <property type="project" value="TreeGrafter"/>
</dbReference>
<feature type="transmembrane region" description="Helical" evidence="10">
    <location>
        <begin position="265"/>
        <end position="286"/>
    </location>
</feature>
<dbReference type="InterPro" id="IPR011527">
    <property type="entry name" value="ABC1_TM_dom"/>
</dbReference>
<dbReference type="PANTHER" id="PTHR43394:SF1">
    <property type="entry name" value="ATP-BINDING CASSETTE SUB-FAMILY B MEMBER 10, MITOCHONDRIAL"/>
    <property type="match status" value="1"/>
</dbReference>
<dbReference type="SMART" id="SM00382">
    <property type="entry name" value="AAA"/>
    <property type="match status" value="1"/>
</dbReference>
<accession>A0A449B1H5</accession>
<evidence type="ECO:0000256" key="5">
    <source>
        <dbReference type="ARBA" id="ARBA00022692"/>
    </source>
</evidence>
<feature type="transmembrane region" description="Helical" evidence="10">
    <location>
        <begin position="177"/>
        <end position="197"/>
    </location>
</feature>
<dbReference type="GO" id="GO:0005524">
    <property type="term" value="F:ATP binding"/>
    <property type="evidence" value="ECO:0007669"/>
    <property type="project" value="UniProtKB-KW"/>
</dbReference>
<evidence type="ECO:0000313" key="13">
    <source>
        <dbReference type="EMBL" id="VEU74413.1"/>
    </source>
</evidence>
<keyword evidence="6" id="KW-0547">Nucleotide-binding</keyword>
<feature type="transmembrane region" description="Helical" evidence="10">
    <location>
        <begin position="77"/>
        <end position="102"/>
    </location>
</feature>
<dbReference type="OrthoDB" id="383768at2"/>
<keyword evidence="4" id="KW-1003">Cell membrane</keyword>
<dbReference type="FunFam" id="3.40.50.300:FF:000221">
    <property type="entry name" value="Multidrug ABC transporter ATP-binding protein"/>
    <property type="match status" value="1"/>
</dbReference>
<dbReference type="PANTHER" id="PTHR43394">
    <property type="entry name" value="ATP-DEPENDENT PERMEASE MDL1, MITOCHONDRIAL"/>
    <property type="match status" value="1"/>
</dbReference>
<dbReference type="Pfam" id="PF00664">
    <property type="entry name" value="ABC_membrane"/>
    <property type="match status" value="1"/>
</dbReference>
<sequence length="597" mass="67404">MLKMFKLLPTKIKMLFFYGICCILINIIGTMIIPILLAQFLPILTFKSGTLKTFEIVLFEKLTILQSNSQSDILIKLTALTLSIIFFTVIANIGAVLITTWAGEQSSMFYRNQLFQKYQKLSLKDISHLTKESLINRISNDIAQYWDFLISATSALIKAPLFIIIGFVFAFLTDMQLSWSIIVAIPLNVAILAFIFIKSTKLINANRVNLDHLTKDVSETINGARVVKVYNLQTKQKIKFDVSNNRWYKVESKVWKFISIGNPSFFVIVNLIIVLIYFIGGFRIINGGEVNPQVIAKLNVFVEYEVLISFGIVVFGQFLGTMVKAKVSARRYIEVYEHPYINLFVKQGHKIAGTNFNVAFKNVNFKYFKTAKEYAIENINFEIPWQKSFGIIGPTGSGKSTIANLLVNNMFLDEGSVTLSDYNVSEINTKDLHANVGIVYQEALLYSGTIKENLLFAKPDATSQEMNTALKAACAYDFVHAFDEALEHKIVQGGKNLSGGQKQRLSIARTLLLNPKILILDDSTSALDNITTKNLIENIKKYYQCTTIIISQKINSIKHADEIIVLEKGKIIGKGTHEELLESCSWYNDVFLNQTMH</sequence>
<dbReference type="EMBL" id="LR215036">
    <property type="protein sequence ID" value="VEU74413.1"/>
    <property type="molecule type" value="Genomic_DNA"/>
</dbReference>
<dbReference type="Pfam" id="PF00005">
    <property type="entry name" value="ABC_tran"/>
    <property type="match status" value="1"/>
</dbReference>
<dbReference type="PROSITE" id="PS50893">
    <property type="entry name" value="ABC_TRANSPORTER_2"/>
    <property type="match status" value="1"/>
</dbReference>
<keyword evidence="3" id="KW-0813">Transport</keyword>
<dbReference type="InterPro" id="IPR017871">
    <property type="entry name" value="ABC_transporter-like_CS"/>
</dbReference>
<evidence type="ECO:0000259" key="11">
    <source>
        <dbReference type="PROSITE" id="PS50893"/>
    </source>
</evidence>
<evidence type="ECO:0000256" key="2">
    <source>
        <dbReference type="ARBA" id="ARBA00005417"/>
    </source>
</evidence>
<keyword evidence="14" id="KW-1185">Reference proteome</keyword>
<keyword evidence="5 10" id="KW-0812">Transmembrane</keyword>
<feature type="domain" description="ABC transporter" evidence="11">
    <location>
        <begin position="358"/>
        <end position="593"/>
    </location>
</feature>
<keyword evidence="9 10" id="KW-0472">Membrane</keyword>
<evidence type="ECO:0000256" key="8">
    <source>
        <dbReference type="ARBA" id="ARBA00022989"/>
    </source>
</evidence>
<evidence type="ECO:0000256" key="3">
    <source>
        <dbReference type="ARBA" id="ARBA00022448"/>
    </source>
</evidence>
<evidence type="ECO:0000259" key="12">
    <source>
        <dbReference type="PROSITE" id="PS50929"/>
    </source>
</evidence>
<dbReference type="InterPro" id="IPR036640">
    <property type="entry name" value="ABC1_TM_sf"/>
</dbReference>
<dbReference type="Gene3D" id="1.20.1560.10">
    <property type="entry name" value="ABC transporter type 1, transmembrane domain"/>
    <property type="match status" value="1"/>
</dbReference>
<dbReference type="PROSITE" id="PS50929">
    <property type="entry name" value="ABC_TM1F"/>
    <property type="match status" value="1"/>
</dbReference>
<protein>
    <submittedName>
        <fullName evidence="13">ABC transporter ATP-binding protein C-terminal domain protein</fullName>
        <ecNumber evidence="13">3.6.3.-</ecNumber>
    </submittedName>
</protein>
<dbReference type="SUPFAM" id="SSF52540">
    <property type="entry name" value="P-loop containing nucleoside triphosphate hydrolases"/>
    <property type="match status" value="1"/>
</dbReference>
<dbReference type="EC" id="3.6.3.-" evidence="13"/>
<comment type="similarity">
    <text evidence="2">Belongs to the ABC transporter superfamily.</text>
</comment>
<gene>
    <name evidence="13" type="primary">yheI</name>
    <name evidence="13" type="ORF">NCTC10181_00250</name>
</gene>
<feature type="transmembrane region" description="Helical" evidence="10">
    <location>
        <begin position="145"/>
        <end position="171"/>
    </location>
</feature>
<feature type="transmembrane region" description="Helical" evidence="10">
    <location>
        <begin position="12"/>
        <end position="37"/>
    </location>
</feature>
<evidence type="ECO:0000256" key="10">
    <source>
        <dbReference type="SAM" id="Phobius"/>
    </source>
</evidence>
<keyword evidence="13" id="KW-0378">Hydrolase</keyword>
<dbReference type="AlphaFoldDB" id="A0A449B1H5"/>
<evidence type="ECO:0000256" key="6">
    <source>
        <dbReference type="ARBA" id="ARBA00022741"/>
    </source>
</evidence>
<dbReference type="InterPro" id="IPR027417">
    <property type="entry name" value="P-loop_NTPase"/>
</dbReference>
<feature type="transmembrane region" description="Helical" evidence="10">
    <location>
        <begin position="306"/>
        <end position="323"/>
    </location>
</feature>
<dbReference type="InterPro" id="IPR003593">
    <property type="entry name" value="AAA+_ATPase"/>
</dbReference>
<proteinExistence type="inferred from homology"/>
<evidence type="ECO:0000256" key="1">
    <source>
        <dbReference type="ARBA" id="ARBA00004651"/>
    </source>
</evidence>
<dbReference type="InterPro" id="IPR003439">
    <property type="entry name" value="ABC_transporter-like_ATP-bd"/>
</dbReference>
<organism evidence="13 14">
    <name type="scientific">Mycoplasmopsis citelli</name>
    <dbReference type="NCBI Taxonomy" id="171281"/>
    <lineage>
        <taxon>Bacteria</taxon>
        <taxon>Bacillati</taxon>
        <taxon>Mycoplasmatota</taxon>
        <taxon>Mycoplasmoidales</taxon>
        <taxon>Metamycoplasmataceae</taxon>
        <taxon>Mycoplasmopsis</taxon>
    </lineage>
</organism>
<feature type="domain" description="ABC transmembrane type-1" evidence="12">
    <location>
        <begin position="19"/>
        <end position="324"/>
    </location>
</feature>
<dbReference type="GO" id="GO:0016887">
    <property type="term" value="F:ATP hydrolysis activity"/>
    <property type="evidence" value="ECO:0007669"/>
    <property type="project" value="InterPro"/>
</dbReference>
<dbReference type="Gene3D" id="3.40.50.300">
    <property type="entry name" value="P-loop containing nucleotide triphosphate hydrolases"/>
    <property type="match status" value="1"/>
</dbReference>
<dbReference type="PROSITE" id="PS00211">
    <property type="entry name" value="ABC_TRANSPORTER_1"/>
    <property type="match status" value="1"/>
</dbReference>
<evidence type="ECO:0000256" key="7">
    <source>
        <dbReference type="ARBA" id="ARBA00022840"/>
    </source>
</evidence>
<dbReference type="InterPro" id="IPR039421">
    <property type="entry name" value="Type_1_exporter"/>
</dbReference>
<dbReference type="Proteomes" id="UP000290985">
    <property type="component" value="Chromosome"/>
</dbReference>
<dbReference type="GO" id="GO:0090374">
    <property type="term" value="P:oligopeptide export from mitochondrion"/>
    <property type="evidence" value="ECO:0007669"/>
    <property type="project" value="TreeGrafter"/>
</dbReference>